<dbReference type="SUPFAM" id="SSF48452">
    <property type="entry name" value="TPR-like"/>
    <property type="match status" value="1"/>
</dbReference>
<keyword evidence="2" id="KW-0732">Signal</keyword>
<dbReference type="SMART" id="SM00028">
    <property type="entry name" value="TPR"/>
    <property type="match status" value="2"/>
</dbReference>
<organism evidence="3 4">
    <name type="scientific">Drouetiella hepatica Uher 2000/2452</name>
    <dbReference type="NCBI Taxonomy" id="904376"/>
    <lineage>
        <taxon>Bacteria</taxon>
        <taxon>Bacillati</taxon>
        <taxon>Cyanobacteriota</taxon>
        <taxon>Cyanophyceae</taxon>
        <taxon>Oculatellales</taxon>
        <taxon>Oculatellaceae</taxon>
        <taxon>Drouetiella</taxon>
    </lineage>
</organism>
<dbReference type="InterPro" id="IPR051082">
    <property type="entry name" value="Pentapeptide-BTB/POZ_domain"/>
</dbReference>
<dbReference type="Pfam" id="PF00805">
    <property type="entry name" value="Pentapeptide"/>
    <property type="match status" value="2"/>
</dbReference>
<evidence type="ECO:0000313" key="3">
    <source>
        <dbReference type="EMBL" id="MBW4659950.1"/>
    </source>
</evidence>
<dbReference type="Pfam" id="PF13414">
    <property type="entry name" value="TPR_11"/>
    <property type="match status" value="1"/>
</dbReference>
<comment type="caution">
    <text evidence="3">The sequence shown here is derived from an EMBL/GenBank/DDBJ whole genome shotgun (WGS) entry which is preliminary data.</text>
</comment>
<keyword evidence="1" id="KW-0802">TPR repeat</keyword>
<evidence type="ECO:0000256" key="1">
    <source>
        <dbReference type="PROSITE-ProRule" id="PRU00339"/>
    </source>
</evidence>
<dbReference type="PANTHER" id="PTHR14136:SF17">
    <property type="entry name" value="BTB_POZ DOMAIN-CONTAINING PROTEIN KCTD9"/>
    <property type="match status" value="1"/>
</dbReference>
<accession>A0A951QCJ2</accession>
<dbReference type="InterPro" id="IPR001646">
    <property type="entry name" value="5peptide_repeat"/>
</dbReference>
<reference evidence="3" key="2">
    <citation type="journal article" date="2022" name="Microbiol. Resour. Announc.">
        <title>Metagenome Sequencing to Explore Phylogenomics of Terrestrial Cyanobacteria.</title>
        <authorList>
            <person name="Ward R.D."/>
            <person name="Stajich J.E."/>
            <person name="Johansen J.R."/>
            <person name="Huntemann M."/>
            <person name="Clum A."/>
            <person name="Foster B."/>
            <person name="Foster B."/>
            <person name="Roux S."/>
            <person name="Palaniappan K."/>
            <person name="Varghese N."/>
            <person name="Mukherjee S."/>
            <person name="Reddy T.B.K."/>
            <person name="Daum C."/>
            <person name="Copeland A."/>
            <person name="Chen I.A."/>
            <person name="Ivanova N.N."/>
            <person name="Kyrpides N.C."/>
            <person name="Shapiro N."/>
            <person name="Eloe-Fadrosh E.A."/>
            <person name="Pietrasiak N."/>
        </authorList>
    </citation>
    <scope>NUCLEOTIDE SEQUENCE</scope>
    <source>
        <strain evidence="3">UHER 2000/2452</strain>
    </source>
</reference>
<dbReference type="InterPro" id="IPR019734">
    <property type="entry name" value="TPR_rpt"/>
</dbReference>
<dbReference type="EMBL" id="JAHHHD010000016">
    <property type="protein sequence ID" value="MBW4659950.1"/>
    <property type="molecule type" value="Genomic_DNA"/>
</dbReference>
<feature type="signal peptide" evidence="2">
    <location>
        <begin position="1"/>
        <end position="21"/>
    </location>
</feature>
<reference evidence="3" key="1">
    <citation type="submission" date="2021-05" db="EMBL/GenBank/DDBJ databases">
        <authorList>
            <person name="Pietrasiak N."/>
            <person name="Ward R."/>
            <person name="Stajich J.E."/>
            <person name="Kurbessoian T."/>
        </authorList>
    </citation>
    <scope>NUCLEOTIDE SEQUENCE</scope>
    <source>
        <strain evidence="3">UHER 2000/2452</strain>
    </source>
</reference>
<dbReference type="AlphaFoldDB" id="A0A951QCJ2"/>
<dbReference type="Gene3D" id="2.160.20.80">
    <property type="entry name" value="E3 ubiquitin-protein ligase SopA"/>
    <property type="match status" value="1"/>
</dbReference>
<dbReference type="PANTHER" id="PTHR14136">
    <property type="entry name" value="BTB_POZ DOMAIN-CONTAINING PROTEIN KCTD9"/>
    <property type="match status" value="1"/>
</dbReference>
<protein>
    <submittedName>
        <fullName evidence="3">Pentapeptide repeat-containing protein</fullName>
    </submittedName>
</protein>
<dbReference type="Gene3D" id="1.25.40.10">
    <property type="entry name" value="Tetratricopeptide repeat domain"/>
    <property type="match status" value="1"/>
</dbReference>
<name>A0A951QCJ2_9CYAN</name>
<dbReference type="PROSITE" id="PS50005">
    <property type="entry name" value="TPR"/>
    <property type="match status" value="1"/>
</dbReference>
<proteinExistence type="predicted"/>
<gene>
    <name evidence="3" type="ORF">KME15_14850</name>
</gene>
<dbReference type="SUPFAM" id="SSF141571">
    <property type="entry name" value="Pentapeptide repeat-like"/>
    <property type="match status" value="1"/>
</dbReference>
<feature type="chain" id="PRO_5038037389" evidence="2">
    <location>
        <begin position="22"/>
        <end position="264"/>
    </location>
</feature>
<evidence type="ECO:0000256" key="2">
    <source>
        <dbReference type="SAM" id="SignalP"/>
    </source>
</evidence>
<dbReference type="Proteomes" id="UP000757435">
    <property type="component" value="Unassembled WGS sequence"/>
</dbReference>
<feature type="repeat" description="TPR" evidence="1">
    <location>
        <begin position="139"/>
        <end position="172"/>
    </location>
</feature>
<dbReference type="InterPro" id="IPR011990">
    <property type="entry name" value="TPR-like_helical_dom_sf"/>
</dbReference>
<sequence length="264" mass="27697">MKPRIFSLLALSLCLATPVKAENIQHTQQLMSTKRCESCDLSGAGLTYANLSGADLSKANLSQANLSRINLSSANLRGANLSGAVLFNANLSGADLSGADLSGADLRGATVTGATWTETNLTSANLMGAVGLPTEIATPDRLYAWGLAEAERGNFRDAINNYNQALSQQPDFAHAILARGVARFRLGDRPGAMADAQAAEEIYTAQGNSQGLQISTQFTEGMVAMQEAEDKQKRRERVGGGGGSFLGFLGSIASLLLQFVTPGL</sequence>
<evidence type="ECO:0000313" key="4">
    <source>
        <dbReference type="Proteomes" id="UP000757435"/>
    </source>
</evidence>